<dbReference type="Pfam" id="PF00790">
    <property type="entry name" value="VHS"/>
    <property type="match status" value="1"/>
</dbReference>
<dbReference type="GO" id="GO:0030479">
    <property type="term" value="C:actin cortical patch"/>
    <property type="evidence" value="ECO:0007669"/>
    <property type="project" value="TreeGrafter"/>
</dbReference>
<evidence type="ECO:0000256" key="2">
    <source>
        <dbReference type="ARBA" id="ARBA00022927"/>
    </source>
</evidence>
<keyword evidence="7" id="KW-1185">Reference proteome</keyword>
<evidence type="ECO:0000259" key="4">
    <source>
        <dbReference type="PROSITE" id="PS50179"/>
    </source>
</evidence>
<dbReference type="SUPFAM" id="SSF48464">
    <property type="entry name" value="ENTH/VHS domain"/>
    <property type="match status" value="1"/>
</dbReference>
<dbReference type="InterPro" id="IPR008942">
    <property type="entry name" value="ENTH_VHS"/>
</dbReference>
<dbReference type="GO" id="GO:0007034">
    <property type="term" value="P:vacuolar transport"/>
    <property type="evidence" value="ECO:0007669"/>
    <property type="project" value="UniProtKB-ARBA"/>
</dbReference>
<dbReference type="GO" id="GO:0015031">
    <property type="term" value="P:protein transport"/>
    <property type="evidence" value="ECO:0007669"/>
    <property type="project" value="UniProtKB-KW"/>
</dbReference>
<feature type="compositionally biased region" description="Polar residues" evidence="3">
    <location>
        <begin position="387"/>
        <end position="397"/>
    </location>
</feature>
<organism evidence="6 7">
    <name type="scientific">Umbelopsis vinacea</name>
    <dbReference type="NCBI Taxonomy" id="44442"/>
    <lineage>
        <taxon>Eukaryota</taxon>
        <taxon>Fungi</taxon>
        <taxon>Fungi incertae sedis</taxon>
        <taxon>Mucoromycota</taxon>
        <taxon>Mucoromycotina</taxon>
        <taxon>Umbelopsidomycetes</taxon>
        <taxon>Umbelopsidales</taxon>
        <taxon>Umbelopsidaceae</taxon>
        <taxon>Umbelopsis</taxon>
    </lineage>
</organism>
<dbReference type="Proteomes" id="UP000612746">
    <property type="component" value="Unassembled WGS sequence"/>
</dbReference>
<accession>A0A8H7PW56</accession>
<feature type="domain" description="GAT" evidence="5">
    <location>
        <begin position="203"/>
        <end position="291"/>
    </location>
</feature>
<dbReference type="EMBL" id="JAEPRA010000008">
    <property type="protein sequence ID" value="KAG2181724.1"/>
    <property type="molecule type" value="Genomic_DNA"/>
</dbReference>
<keyword evidence="1" id="KW-0813">Transport</keyword>
<feature type="domain" description="VHS" evidence="4">
    <location>
        <begin position="30"/>
        <end position="159"/>
    </location>
</feature>
<dbReference type="Gene3D" id="1.25.40.90">
    <property type="match status" value="1"/>
</dbReference>
<evidence type="ECO:0000256" key="3">
    <source>
        <dbReference type="SAM" id="MobiDB-lite"/>
    </source>
</evidence>
<dbReference type="GO" id="GO:0051666">
    <property type="term" value="P:actin cortical patch localization"/>
    <property type="evidence" value="ECO:0007669"/>
    <property type="project" value="TreeGrafter"/>
</dbReference>
<dbReference type="CDD" id="cd16980">
    <property type="entry name" value="VHS_Lsb5"/>
    <property type="match status" value="1"/>
</dbReference>
<evidence type="ECO:0000259" key="5">
    <source>
        <dbReference type="PROSITE" id="PS50909"/>
    </source>
</evidence>
<keyword evidence="2" id="KW-0653">Protein transport</keyword>
<dbReference type="PROSITE" id="PS50179">
    <property type="entry name" value="VHS"/>
    <property type="match status" value="1"/>
</dbReference>
<dbReference type="PROSITE" id="PS50909">
    <property type="entry name" value="GAT"/>
    <property type="match status" value="1"/>
</dbReference>
<dbReference type="GO" id="GO:0035091">
    <property type="term" value="F:phosphatidylinositol binding"/>
    <property type="evidence" value="ECO:0007669"/>
    <property type="project" value="InterPro"/>
</dbReference>
<dbReference type="PANTHER" id="PTHR47789">
    <property type="entry name" value="LAS SEVENTEEN-BINDING PROTEIN 5"/>
    <property type="match status" value="1"/>
</dbReference>
<proteinExistence type="predicted"/>
<dbReference type="GO" id="GO:0006897">
    <property type="term" value="P:endocytosis"/>
    <property type="evidence" value="ECO:0007669"/>
    <property type="project" value="InterPro"/>
</dbReference>
<evidence type="ECO:0000313" key="6">
    <source>
        <dbReference type="EMBL" id="KAG2181724.1"/>
    </source>
</evidence>
<evidence type="ECO:0000256" key="1">
    <source>
        <dbReference type="ARBA" id="ARBA00022448"/>
    </source>
</evidence>
<dbReference type="Gene3D" id="1.20.58.160">
    <property type="match status" value="1"/>
</dbReference>
<gene>
    <name evidence="6" type="ORF">INT44_008539</name>
</gene>
<dbReference type="InterPro" id="IPR038425">
    <property type="entry name" value="GAT_sf"/>
</dbReference>
<dbReference type="AlphaFoldDB" id="A0A8H7PW56"/>
<reference evidence="6" key="1">
    <citation type="submission" date="2020-12" db="EMBL/GenBank/DDBJ databases">
        <title>Metabolic potential, ecology and presence of endohyphal bacteria is reflected in genomic diversity of Mucoromycotina.</title>
        <authorList>
            <person name="Muszewska A."/>
            <person name="Okrasinska A."/>
            <person name="Steczkiewicz K."/>
            <person name="Drgas O."/>
            <person name="Orlowska M."/>
            <person name="Perlinska-Lenart U."/>
            <person name="Aleksandrzak-Piekarczyk T."/>
            <person name="Szatraj K."/>
            <person name="Zielenkiewicz U."/>
            <person name="Pilsyk S."/>
            <person name="Malc E."/>
            <person name="Mieczkowski P."/>
            <person name="Kruszewska J.S."/>
            <person name="Biernat P."/>
            <person name="Pawlowska J."/>
        </authorList>
    </citation>
    <scope>NUCLEOTIDE SEQUENCE</scope>
    <source>
        <strain evidence="6">WA0000051536</strain>
    </source>
</reference>
<name>A0A8H7PW56_9FUNG</name>
<dbReference type="GO" id="GO:0007015">
    <property type="term" value="P:actin filament organization"/>
    <property type="evidence" value="ECO:0007669"/>
    <property type="project" value="InterPro"/>
</dbReference>
<feature type="region of interest" description="Disordered" evidence="3">
    <location>
        <begin position="320"/>
        <end position="397"/>
    </location>
</feature>
<evidence type="ECO:0000313" key="7">
    <source>
        <dbReference type="Proteomes" id="UP000612746"/>
    </source>
</evidence>
<comment type="caution">
    <text evidence="6">The sequence shown here is derived from an EMBL/GenBank/DDBJ whole genome shotgun (WGS) entry which is preliminary data.</text>
</comment>
<dbReference type="OrthoDB" id="10255964at2759"/>
<dbReference type="SUPFAM" id="SSF89009">
    <property type="entry name" value="GAT-like domain"/>
    <property type="match status" value="1"/>
</dbReference>
<sequence length="397" mass="44195">MGHLSSPSWDFSIFSRKTPTSVITQDIELATQPTVQSEDWGLIFSICQQVSNSETGAKEARKALQKKLNSNVPATQVHVFTILKALTENSELRFRAQIVAKSFIRDLEKLLTSRSVDPQVYERGTACLQMWASYYYNIQEMIQIVLLFRRVVPGGRIRSPRPGSPPNPHSQAISPNGQFQNQQQQATIQEQLRQAAVHASINAFQHSVATDIEVAHNNVILLSEMLAFTDPSQEDISKNVLIQEFYNNCRKSQITISQHMQHSGDPTTLATLLESHNEIKSVFDTYKEMVEHGNYHRATAASQKVALRGTGDAALIDFENNGDMSTRATGSESHIEGSSSNNSAQPSQEAVNNLEEMDPFSDPDELHIPILQTKSVKSQGKQKVSDFPTTTVQSVQE</sequence>
<dbReference type="InterPro" id="IPR045007">
    <property type="entry name" value="LSB5"/>
</dbReference>
<evidence type="ECO:0008006" key="8">
    <source>
        <dbReference type="Google" id="ProtNLM"/>
    </source>
</evidence>
<dbReference type="GO" id="GO:0043130">
    <property type="term" value="F:ubiquitin binding"/>
    <property type="evidence" value="ECO:0007669"/>
    <property type="project" value="InterPro"/>
</dbReference>
<feature type="region of interest" description="Disordered" evidence="3">
    <location>
        <begin position="157"/>
        <end position="183"/>
    </location>
</feature>
<dbReference type="InterPro" id="IPR004152">
    <property type="entry name" value="GAT_dom"/>
</dbReference>
<dbReference type="InterPro" id="IPR002014">
    <property type="entry name" value="VHS_dom"/>
</dbReference>
<dbReference type="PANTHER" id="PTHR47789:SF2">
    <property type="entry name" value="VHS DOMAIN-CONTAINING PROTEIN"/>
    <property type="match status" value="1"/>
</dbReference>
<feature type="compositionally biased region" description="Polar residues" evidence="3">
    <location>
        <begin position="322"/>
        <end position="351"/>
    </location>
</feature>
<dbReference type="SMART" id="SM00288">
    <property type="entry name" value="VHS"/>
    <property type="match status" value="1"/>
</dbReference>
<dbReference type="Pfam" id="PF03127">
    <property type="entry name" value="GAT"/>
    <property type="match status" value="1"/>
</dbReference>
<protein>
    <recommendedName>
        <fullName evidence="8">VHS domain-containing protein</fullName>
    </recommendedName>
</protein>